<organism evidence="5 6">
    <name type="scientific">Vallitalea guaymasensis</name>
    <dbReference type="NCBI Taxonomy" id="1185412"/>
    <lineage>
        <taxon>Bacteria</taxon>
        <taxon>Bacillati</taxon>
        <taxon>Bacillota</taxon>
        <taxon>Clostridia</taxon>
        <taxon>Lachnospirales</taxon>
        <taxon>Vallitaleaceae</taxon>
        <taxon>Vallitalea</taxon>
    </lineage>
</organism>
<dbReference type="InterPro" id="IPR032812">
    <property type="entry name" value="SbsA_Ig"/>
</dbReference>
<dbReference type="KEGG" id="vgu:HYG85_07390"/>
<evidence type="ECO:0000256" key="2">
    <source>
        <dbReference type="SAM" id="Phobius"/>
    </source>
</evidence>
<dbReference type="Pfam" id="PF13205">
    <property type="entry name" value="Big_5"/>
    <property type="match status" value="1"/>
</dbReference>
<keyword evidence="6" id="KW-1185">Reference proteome</keyword>
<dbReference type="Proteomes" id="UP000677305">
    <property type="component" value="Chromosome"/>
</dbReference>
<evidence type="ECO:0000313" key="5">
    <source>
        <dbReference type="EMBL" id="QUH28743.1"/>
    </source>
</evidence>
<reference evidence="5 6" key="1">
    <citation type="submission" date="2020-07" db="EMBL/GenBank/DDBJ databases">
        <title>Vallitalea guaymasensis genome.</title>
        <authorList>
            <person name="Postec A."/>
        </authorList>
    </citation>
    <scope>NUCLEOTIDE SEQUENCE [LARGE SCALE GENOMIC DNA]</scope>
    <source>
        <strain evidence="5 6">Ra1766G1</strain>
    </source>
</reference>
<keyword evidence="2" id="KW-0812">Transmembrane</keyword>
<dbReference type="RefSeq" id="WP_212692952.1">
    <property type="nucleotide sequence ID" value="NZ_CP058561.1"/>
</dbReference>
<dbReference type="Pfam" id="PF00207">
    <property type="entry name" value="A2M"/>
    <property type="match status" value="1"/>
</dbReference>
<dbReference type="SMART" id="SM01360">
    <property type="entry name" value="A2M"/>
    <property type="match status" value="1"/>
</dbReference>
<sequence length="1635" mass="189060">MKKINIVGKLKNMTKKQKMIAVIMCIVILAGITTSAVLLSANSNDKSKDLADDKNKVEEVVDIGKDDTQDIPENTDILVESMSNTPYGIDTKPKIKVTSKTPMREDAIKKNLSFSPHRSYDIEKVNDKEYILSVNSPFDNNELVKVTYNTKEEKLGWAFQTVKKFGVSTTHPANEGYSVPTNTGIEIQFTKDIGEHNFDQYFNIKPSVEGEFKYEKDKIIFVPKNKLKERKEYEVTIKKGYSDGAETIDEDYTFTFKTDGHNFNDKYINLYGTTESITYMKPNEPQMLTCYANGNDEEKKISLSIYKYKDKKDFVKGYYDRNDIDIDKYASSLTATENYTYEVTANDFGYEDVIELQHLDEGYYFLKAKYYDSVDYMFIQVSPYNAYTAVDNDKVMVWMVNGTTSELVKDANIVIDDKNIGKTDENGFAFLDKKQEYSENVLMELQAGNDNPLMIPLVIDDHSKNPNCIYWSYIYFDRGIYLPTDEINVFGFVQNREGKSIKNVRVELLNDNNTLMEAKEVKLSNIGTYETKFNIDNYLDSYLKVRVIVDGEYEIENEYIDIARFEKPTYKLDTSLDKEFIMMDDTVNYSADVTFYEGTPAADSHISIETSRFSLFGKETSCSKEYICDEKGHKEVELTPYLNTTKWKPRFINIRTRFDDLDRNYIRDVSSVILFPRDIMIETEDKKISDEEVKISVNVNNIDTSNFNGQLYDYDSYRGEGIASKDVEIEIEETYYERIYQGKEYDYINKRSYDSYTYERHDNILGTIEGITDENGVLTFNFDEIKENRGYRFYIRTKDSKGRLIEQIHYYSEAYYVNDNQNYLQRYSLHMNKDLFKKNDNMELAIKQGNENISERENDKSLFFVCKEGIIDYIISDDTKVDIKYLQKYIPNATIYAVYFDGKSLHNDYSMKRWFGYDYEDEKLNVNIETDKNDYKPGDKVKLTVKVTDKDDKPVTADVNISVVDEAFFAICEDSTWVLSDLYRSVFSSGLTSQFLAAYNIYNNFGGAECGGEGDSEIIRSKFKNTADFGIIKTDENGICTKEFELPDNLTSWRITCTAINDKLKAGKEKYNINAKLPFFISSLVYDSYMKGDYINATIKTGGAKLKKEDSVEFTAKIEQEDGKVVEVTETGKGHEYVNIPIGKLPKGKHKITIIAKTGNYKDGEQYDIEIKDSLHYFDVIKQEDLKEDMEIISNDQYVNLIFLNKDLCEYYLGLLDVYYSNYNDRSEYIISSNIAGKELNKKFETDFKLDEPRCEEFVSYNGLYRDFSYGNNSAEITANLISVGFVEDREKQVNGLLQAARDEYRPVKENIAALWGLSLLDEPVLLETNAMYTKINGTSETLSFEKMYMMLTFIENGELQKAKEIYNDIKDNYVKQKHEMLYIDDADTGNKFTAMMMMAAIKLNNLEDAKGMYAHLQHTGEYKYPTITEKLYYLQNMKPKEDKASFKYELDGKEETVSLGINRYHSLDLTKEQAGSIKFSEIDGNVRVIKDFIGTVKDIEKTDKYNIERWYSSDGSGEDIKQGEIVTVHIKVNVLDNRLSTFVLDDILPTALTFIGKEKTNSDKLGVWADNEARRTKLHVYVGWNYRMSDEYSFEITYKTKAVLAGEYIAEPIIIRDYMNDEITCSKENVVKIK</sequence>
<keyword evidence="2" id="KW-0472">Membrane</keyword>
<dbReference type="PANTHER" id="PTHR40094">
    <property type="entry name" value="ALPHA-2-MACROGLOBULIN HOMOLOG"/>
    <property type="match status" value="1"/>
</dbReference>
<gene>
    <name evidence="5" type="ORF">HYG85_07390</name>
</gene>
<dbReference type="Pfam" id="PF07703">
    <property type="entry name" value="A2M_BRD"/>
    <property type="match status" value="1"/>
</dbReference>
<dbReference type="GO" id="GO:0004866">
    <property type="term" value="F:endopeptidase inhibitor activity"/>
    <property type="evidence" value="ECO:0007669"/>
    <property type="project" value="InterPro"/>
</dbReference>
<dbReference type="InterPro" id="IPR001599">
    <property type="entry name" value="Macroglobln_a2"/>
</dbReference>
<feature type="transmembrane region" description="Helical" evidence="2">
    <location>
        <begin position="20"/>
        <end position="41"/>
    </location>
</feature>
<feature type="domain" description="Alpha-2-macroglobulin" evidence="4">
    <location>
        <begin position="1026"/>
        <end position="1132"/>
    </location>
</feature>
<evidence type="ECO:0000256" key="1">
    <source>
        <dbReference type="ARBA" id="ARBA00022729"/>
    </source>
</evidence>
<name>A0A8J8M9D6_9FIRM</name>
<evidence type="ECO:0000313" key="6">
    <source>
        <dbReference type="Proteomes" id="UP000677305"/>
    </source>
</evidence>
<protein>
    <submittedName>
        <fullName evidence="5">Ig-like domain-containing protein</fullName>
    </submittedName>
</protein>
<accession>A0A8J8M9D6</accession>
<dbReference type="Gene3D" id="2.60.40.3710">
    <property type="match status" value="1"/>
</dbReference>
<dbReference type="InterPro" id="IPR011625">
    <property type="entry name" value="A2M_N_BRD"/>
</dbReference>
<evidence type="ECO:0000259" key="4">
    <source>
        <dbReference type="SMART" id="SM01360"/>
    </source>
</evidence>
<proteinExistence type="predicted"/>
<dbReference type="EMBL" id="CP058561">
    <property type="protein sequence ID" value="QUH28743.1"/>
    <property type="molecule type" value="Genomic_DNA"/>
</dbReference>
<feature type="domain" description="Alpha-2-macroglobulin bait region" evidence="3">
    <location>
        <begin position="824"/>
        <end position="971"/>
    </location>
</feature>
<dbReference type="PANTHER" id="PTHR40094:SF1">
    <property type="entry name" value="UBIQUITIN DOMAIN-CONTAINING PROTEIN"/>
    <property type="match status" value="1"/>
</dbReference>
<keyword evidence="2" id="KW-1133">Transmembrane helix</keyword>
<dbReference type="SMART" id="SM01359">
    <property type="entry name" value="A2M_N_2"/>
    <property type="match status" value="1"/>
</dbReference>
<dbReference type="InterPro" id="IPR051802">
    <property type="entry name" value="YfhM-like"/>
</dbReference>
<dbReference type="Gene3D" id="2.60.40.1930">
    <property type="match status" value="2"/>
</dbReference>
<keyword evidence="1" id="KW-0732">Signal</keyword>
<evidence type="ECO:0000259" key="3">
    <source>
        <dbReference type="SMART" id="SM01359"/>
    </source>
</evidence>